<sequence>MWLWSPTPAMLMTRRGKILAKRPPPSQGKTNQHELGLLMCMTYVFKDGKYNGSILSVLGHNTVFHNHRELSIVWVSVFFHLARGVAMAKTYSFNTTIGDAVVENILSPPFHIITIREMGKQTQALLLCLMFIHVALVSSSGIAEEPEAVESWLKNLHHHKEKVTKLHFYFHDTPSAKNPTTIIVAKANTTLTSPTLFGMVSVIDDPLTIGPEPTSKIVGRAQGLFSAADQHELGLLMCMTYVFTGGKYNGSTLSVLGHNPVFHNHRELSIVGGSGVFRLARGVAMAKTYSFNTTTGDAVVEYDVVVVHY</sequence>
<name>A0ACB9ZJW3_CATRO</name>
<accession>A0ACB9ZJW3</accession>
<proteinExistence type="predicted"/>
<reference evidence="2" key="1">
    <citation type="journal article" date="2023" name="Nat. Plants">
        <title>Single-cell RNA sequencing provides a high-resolution roadmap for understanding the multicellular compartmentation of specialized metabolism.</title>
        <authorList>
            <person name="Sun S."/>
            <person name="Shen X."/>
            <person name="Li Y."/>
            <person name="Li Y."/>
            <person name="Wang S."/>
            <person name="Li R."/>
            <person name="Zhang H."/>
            <person name="Shen G."/>
            <person name="Guo B."/>
            <person name="Wei J."/>
            <person name="Xu J."/>
            <person name="St-Pierre B."/>
            <person name="Chen S."/>
            <person name="Sun C."/>
        </authorList>
    </citation>
    <scope>NUCLEOTIDE SEQUENCE [LARGE SCALE GENOMIC DNA]</scope>
</reference>
<protein>
    <submittedName>
        <fullName evidence="1">Uncharacterized protein</fullName>
    </submittedName>
</protein>
<evidence type="ECO:0000313" key="1">
    <source>
        <dbReference type="EMBL" id="KAI5647870.1"/>
    </source>
</evidence>
<dbReference type="Proteomes" id="UP001060085">
    <property type="component" value="Linkage Group LG08"/>
</dbReference>
<comment type="caution">
    <text evidence="1">The sequence shown here is derived from an EMBL/GenBank/DDBJ whole genome shotgun (WGS) entry which is preliminary data.</text>
</comment>
<keyword evidence="2" id="KW-1185">Reference proteome</keyword>
<evidence type="ECO:0000313" key="2">
    <source>
        <dbReference type="Proteomes" id="UP001060085"/>
    </source>
</evidence>
<organism evidence="1 2">
    <name type="scientific">Catharanthus roseus</name>
    <name type="common">Madagascar periwinkle</name>
    <name type="synonym">Vinca rosea</name>
    <dbReference type="NCBI Taxonomy" id="4058"/>
    <lineage>
        <taxon>Eukaryota</taxon>
        <taxon>Viridiplantae</taxon>
        <taxon>Streptophyta</taxon>
        <taxon>Embryophyta</taxon>
        <taxon>Tracheophyta</taxon>
        <taxon>Spermatophyta</taxon>
        <taxon>Magnoliopsida</taxon>
        <taxon>eudicotyledons</taxon>
        <taxon>Gunneridae</taxon>
        <taxon>Pentapetalae</taxon>
        <taxon>asterids</taxon>
        <taxon>lamiids</taxon>
        <taxon>Gentianales</taxon>
        <taxon>Apocynaceae</taxon>
        <taxon>Rauvolfioideae</taxon>
        <taxon>Vinceae</taxon>
        <taxon>Catharanthinae</taxon>
        <taxon>Catharanthus</taxon>
    </lineage>
</organism>
<gene>
    <name evidence="1" type="ORF">M9H77_33875</name>
</gene>
<dbReference type="EMBL" id="CM044708">
    <property type="protein sequence ID" value="KAI5647870.1"/>
    <property type="molecule type" value="Genomic_DNA"/>
</dbReference>